<dbReference type="GO" id="GO:0016567">
    <property type="term" value="P:protein ubiquitination"/>
    <property type="evidence" value="ECO:0007669"/>
    <property type="project" value="InterPro"/>
</dbReference>
<proteinExistence type="predicted"/>
<dbReference type="STRING" id="307972.A0A2G8KAW5"/>
<dbReference type="GO" id="GO:0080008">
    <property type="term" value="C:Cul4-RING E3 ubiquitin ligase complex"/>
    <property type="evidence" value="ECO:0007669"/>
    <property type="project" value="TreeGrafter"/>
</dbReference>
<reference evidence="1 2" key="1">
    <citation type="journal article" date="2017" name="PLoS Biol.">
        <title>The sea cucumber genome provides insights into morphological evolution and visceral regeneration.</title>
        <authorList>
            <person name="Zhang X."/>
            <person name="Sun L."/>
            <person name="Yuan J."/>
            <person name="Sun Y."/>
            <person name="Gao Y."/>
            <person name="Zhang L."/>
            <person name="Li S."/>
            <person name="Dai H."/>
            <person name="Hamel J.F."/>
            <person name="Liu C."/>
            <person name="Yu Y."/>
            <person name="Liu S."/>
            <person name="Lin W."/>
            <person name="Guo K."/>
            <person name="Jin S."/>
            <person name="Xu P."/>
            <person name="Storey K.B."/>
            <person name="Huan P."/>
            <person name="Zhang T."/>
            <person name="Zhou Y."/>
            <person name="Zhang J."/>
            <person name="Lin C."/>
            <person name="Li X."/>
            <person name="Xing L."/>
            <person name="Huo D."/>
            <person name="Sun M."/>
            <person name="Wang L."/>
            <person name="Mercier A."/>
            <person name="Li F."/>
            <person name="Yang H."/>
            <person name="Xiang J."/>
        </authorList>
    </citation>
    <scope>NUCLEOTIDE SEQUENCE [LARGE SCALE GENOMIC DNA]</scope>
    <source>
        <strain evidence="1">Shaxun</strain>
        <tissue evidence="1">Muscle</tissue>
    </source>
</reference>
<accession>A0A2G8KAW5</accession>
<keyword evidence="2" id="KW-1185">Reference proteome</keyword>
<dbReference type="OrthoDB" id="9971789at2759"/>
<protein>
    <submittedName>
        <fullName evidence="1">Putative DDB1-and CUL4-associated factor 17</fullName>
    </submittedName>
</protein>
<comment type="caution">
    <text evidence="1">The sequence shown here is derived from an EMBL/GenBank/DDBJ whole genome shotgun (WGS) entry which is preliminary data.</text>
</comment>
<name>A0A2G8KAW5_STIJA</name>
<dbReference type="InterPro" id="IPR031620">
    <property type="entry name" value="DCAF17"/>
</dbReference>
<dbReference type="AlphaFoldDB" id="A0A2G8KAW5"/>
<dbReference type="PANTHER" id="PTHR14815">
    <property type="entry name" value="DDB1- AND CUL4-ASSOCIATED FACTOR 17"/>
    <property type="match status" value="1"/>
</dbReference>
<evidence type="ECO:0000313" key="1">
    <source>
        <dbReference type="EMBL" id="PIK45120.1"/>
    </source>
</evidence>
<dbReference type="EMBL" id="MRZV01000733">
    <property type="protein sequence ID" value="PIK45120.1"/>
    <property type="molecule type" value="Genomic_DNA"/>
</dbReference>
<gene>
    <name evidence="1" type="ORF">BSL78_18009</name>
</gene>
<dbReference type="Pfam" id="PF15802">
    <property type="entry name" value="DCAF17"/>
    <property type="match status" value="1"/>
</dbReference>
<dbReference type="Proteomes" id="UP000230750">
    <property type="component" value="Unassembled WGS sequence"/>
</dbReference>
<dbReference type="PANTHER" id="PTHR14815:SF2">
    <property type="entry name" value="DDB1- AND CUL4-ASSOCIATED FACTOR 17"/>
    <property type="match status" value="1"/>
</dbReference>
<evidence type="ECO:0000313" key="2">
    <source>
        <dbReference type="Proteomes" id="UP000230750"/>
    </source>
</evidence>
<sequence>MDKVSYVTEDHRSHLITLSRDNYISLSDLDSGRPMKKVFLSNKFKFRQLSWNTAGESFYVKANNQSLLSNISVPVATFIVFEVFPLRLHSHIALTKQVFKKSISDASIFQGLLILMHSGNLVRLFSYDRLVEEFTNVAVSLDNFSADGIPITVELKDLPPVLFEVKCNEHNLWLGGVPLHYLYQPNHQDVYKVCQLKTNQVVEKGSIPVSLDAYETDNLFFLSDDSNRLVHVTVHYAQILKINIMDDGASRIDELFSVFPHEAEENATENNWSNEMEGVRTWVMSSFGRIIKRRVSQDVVGAVSSRIFSLQYDNDLNLMVATSLVAEQHKTGTIDAFVCFHDDDTGRKLKTVELEEDWDDTYDHTITLDLDTLIHTYKDYSGYCCVLYRLDRSIPEDNTEKRPKR</sequence>
<organism evidence="1 2">
    <name type="scientific">Stichopus japonicus</name>
    <name type="common">Sea cucumber</name>
    <dbReference type="NCBI Taxonomy" id="307972"/>
    <lineage>
        <taxon>Eukaryota</taxon>
        <taxon>Metazoa</taxon>
        <taxon>Echinodermata</taxon>
        <taxon>Eleutherozoa</taxon>
        <taxon>Echinozoa</taxon>
        <taxon>Holothuroidea</taxon>
        <taxon>Aspidochirotacea</taxon>
        <taxon>Aspidochirotida</taxon>
        <taxon>Stichopodidae</taxon>
        <taxon>Apostichopus</taxon>
    </lineage>
</organism>